<dbReference type="InterPro" id="IPR027417">
    <property type="entry name" value="P-loop_NTPase"/>
</dbReference>
<dbReference type="PANTHER" id="PTHR43442:SF3">
    <property type="entry name" value="GLUCONOKINASE-RELATED"/>
    <property type="match status" value="1"/>
</dbReference>
<dbReference type="STRING" id="742152.A0A2H3JEF9"/>
<dbReference type="PANTHER" id="PTHR43442">
    <property type="entry name" value="GLUCONOKINASE-RELATED"/>
    <property type="match status" value="1"/>
</dbReference>
<keyword evidence="7" id="KW-0067">ATP-binding</keyword>
<evidence type="ECO:0000313" key="11">
    <source>
        <dbReference type="EMBL" id="PCH36068.1"/>
    </source>
</evidence>
<dbReference type="Proteomes" id="UP000218811">
    <property type="component" value="Unassembled WGS sequence"/>
</dbReference>
<evidence type="ECO:0000256" key="5">
    <source>
        <dbReference type="ARBA" id="ARBA00022741"/>
    </source>
</evidence>
<evidence type="ECO:0000256" key="9">
    <source>
        <dbReference type="ARBA" id="ARBA00048090"/>
    </source>
</evidence>
<evidence type="ECO:0000256" key="10">
    <source>
        <dbReference type="SAM" id="MobiDB-lite"/>
    </source>
</evidence>
<evidence type="ECO:0000256" key="1">
    <source>
        <dbReference type="ARBA" id="ARBA00004875"/>
    </source>
</evidence>
<dbReference type="CDD" id="cd02021">
    <property type="entry name" value="GntK"/>
    <property type="match status" value="1"/>
</dbReference>
<keyword evidence="12" id="KW-1185">Reference proteome</keyword>
<dbReference type="Gene3D" id="3.40.50.300">
    <property type="entry name" value="P-loop containing nucleotide triphosphate hydrolases"/>
    <property type="match status" value="1"/>
</dbReference>
<dbReference type="EC" id="2.7.1.12" evidence="3"/>
<feature type="region of interest" description="Disordered" evidence="10">
    <location>
        <begin position="81"/>
        <end position="111"/>
    </location>
</feature>
<evidence type="ECO:0000256" key="7">
    <source>
        <dbReference type="ARBA" id="ARBA00022840"/>
    </source>
</evidence>
<gene>
    <name evidence="11" type="ORF">WOLCODRAFT_108151</name>
</gene>
<dbReference type="InterPro" id="IPR006001">
    <property type="entry name" value="Therm_gnt_kin"/>
</dbReference>
<dbReference type="GO" id="GO:0005737">
    <property type="term" value="C:cytoplasm"/>
    <property type="evidence" value="ECO:0007669"/>
    <property type="project" value="TreeGrafter"/>
</dbReference>
<dbReference type="GO" id="GO:0005975">
    <property type="term" value="P:carbohydrate metabolic process"/>
    <property type="evidence" value="ECO:0007669"/>
    <property type="project" value="InterPro"/>
</dbReference>
<dbReference type="UniPathway" id="UPA00792"/>
<keyword evidence="6 11" id="KW-0418">Kinase</keyword>
<sequence>MAEENLKAHKSVLIIVMGVAGTGKTTLAKSLSETLDLPYIEGDELHPPANIEKMSAGQPLTDADREPWLALLRTTAEHLVVEQQKESRPDPQLEPEHVHEPSGESASKPALRRRAGALVTCSALRKYYRDILRGELRPNLPEPVHDMEPPVPPAALPTYFVYIKGERELLLERVAKRQGHYMKANMVDSQLEILENPEGEDGVIVVGMDESTEQQQEKVIQALKDLTERV</sequence>
<evidence type="ECO:0000256" key="4">
    <source>
        <dbReference type="ARBA" id="ARBA00022679"/>
    </source>
</evidence>
<dbReference type="OrthoDB" id="275177at2759"/>
<comment type="pathway">
    <text evidence="1">Carbohydrate acid metabolism; D-gluconate degradation.</text>
</comment>
<protein>
    <recommendedName>
        <fullName evidence="3">gluconokinase</fullName>
        <ecNumber evidence="3">2.7.1.12</ecNumber>
    </recommendedName>
    <alternativeName>
        <fullName evidence="8">Gluconate kinase</fullName>
    </alternativeName>
</protein>
<reference evidence="11 12" key="1">
    <citation type="journal article" date="2012" name="Science">
        <title>The Paleozoic origin of enzymatic lignin decomposition reconstructed from 31 fungal genomes.</title>
        <authorList>
            <person name="Floudas D."/>
            <person name="Binder M."/>
            <person name="Riley R."/>
            <person name="Barry K."/>
            <person name="Blanchette R.A."/>
            <person name="Henrissat B."/>
            <person name="Martinez A.T."/>
            <person name="Otillar R."/>
            <person name="Spatafora J.W."/>
            <person name="Yadav J.S."/>
            <person name="Aerts A."/>
            <person name="Benoit I."/>
            <person name="Boyd A."/>
            <person name="Carlson A."/>
            <person name="Copeland A."/>
            <person name="Coutinho P.M."/>
            <person name="de Vries R.P."/>
            <person name="Ferreira P."/>
            <person name="Findley K."/>
            <person name="Foster B."/>
            <person name="Gaskell J."/>
            <person name="Glotzer D."/>
            <person name="Gorecki P."/>
            <person name="Heitman J."/>
            <person name="Hesse C."/>
            <person name="Hori C."/>
            <person name="Igarashi K."/>
            <person name="Jurgens J.A."/>
            <person name="Kallen N."/>
            <person name="Kersten P."/>
            <person name="Kohler A."/>
            <person name="Kuees U."/>
            <person name="Kumar T.K.A."/>
            <person name="Kuo A."/>
            <person name="LaButti K."/>
            <person name="Larrondo L.F."/>
            <person name="Lindquist E."/>
            <person name="Ling A."/>
            <person name="Lombard V."/>
            <person name="Lucas S."/>
            <person name="Lundell T."/>
            <person name="Martin R."/>
            <person name="McLaughlin D.J."/>
            <person name="Morgenstern I."/>
            <person name="Morin E."/>
            <person name="Murat C."/>
            <person name="Nagy L.G."/>
            <person name="Nolan M."/>
            <person name="Ohm R.A."/>
            <person name="Patyshakuliyeva A."/>
            <person name="Rokas A."/>
            <person name="Ruiz-Duenas F.J."/>
            <person name="Sabat G."/>
            <person name="Salamov A."/>
            <person name="Samejima M."/>
            <person name="Schmutz J."/>
            <person name="Slot J.C."/>
            <person name="St John F."/>
            <person name="Stenlid J."/>
            <person name="Sun H."/>
            <person name="Sun S."/>
            <person name="Syed K."/>
            <person name="Tsang A."/>
            <person name="Wiebenga A."/>
            <person name="Young D."/>
            <person name="Pisabarro A."/>
            <person name="Eastwood D.C."/>
            <person name="Martin F."/>
            <person name="Cullen D."/>
            <person name="Grigoriev I.V."/>
            <person name="Hibbett D.S."/>
        </authorList>
    </citation>
    <scope>NUCLEOTIDE SEQUENCE [LARGE SCALE GENOMIC DNA]</scope>
    <source>
        <strain evidence="11 12">MD-104</strain>
    </source>
</reference>
<organism evidence="11 12">
    <name type="scientific">Wolfiporia cocos (strain MD-104)</name>
    <name type="common">Brown rot fungus</name>
    <dbReference type="NCBI Taxonomy" id="742152"/>
    <lineage>
        <taxon>Eukaryota</taxon>
        <taxon>Fungi</taxon>
        <taxon>Dikarya</taxon>
        <taxon>Basidiomycota</taxon>
        <taxon>Agaricomycotina</taxon>
        <taxon>Agaricomycetes</taxon>
        <taxon>Polyporales</taxon>
        <taxon>Phaeolaceae</taxon>
        <taxon>Wolfiporia</taxon>
    </lineage>
</organism>
<proteinExistence type="inferred from homology"/>
<dbReference type="AlphaFoldDB" id="A0A2H3JEF9"/>
<evidence type="ECO:0000313" key="12">
    <source>
        <dbReference type="Proteomes" id="UP000218811"/>
    </source>
</evidence>
<dbReference type="EMBL" id="KB467865">
    <property type="protein sequence ID" value="PCH36068.1"/>
    <property type="molecule type" value="Genomic_DNA"/>
</dbReference>
<evidence type="ECO:0000256" key="3">
    <source>
        <dbReference type="ARBA" id="ARBA00012054"/>
    </source>
</evidence>
<evidence type="ECO:0000256" key="8">
    <source>
        <dbReference type="ARBA" id="ARBA00029835"/>
    </source>
</evidence>
<dbReference type="SUPFAM" id="SSF52540">
    <property type="entry name" value="P-loop containing nucleoside triphosphate hydrolases"/>
    <property type="match status" value="1"/>
</dbReference>
<keyword evidence="4" id="KW-0808">Transferase</keyword>
<feature type="compositionally biased region" description="Basic and acidic residues" evidence="10">
    <location>
        <begin position="81"/>
        <end position="102"/>
    </location>
</feature>
<accession>A0A2H3JEF9</accession>
<name>A0A2H3JEF9_WOLCO</name>
<dbReference type="GO" id="GO:0005524">
    <property type="term" value="F:ATP binding"/>
    <property type="evidence" value="ECO:0007669"/>
    <property type="project" value="UniProtKB-KW"/>
</dbReference>
<evidence type="ECO:0000256" key="6">
    <source>
        <dbReference type="ARBA" id="ARBA00022777"/>
    </source>
</evidence>
<comment type="catalytic activity">
    <reaction evidence="9">
        <text>D-gluconate + ATP = 6-phospho-D-gluconate + ADP + H(+)</text>
        <dbReference type="Rhea" id="RHEA:19433"/>
        <dbReference type="ChEBI" id="CHEBI:15378"/>
        <dbReference type="ChEBI" id="CHEBI:18391"/>
        <dbReference type="ChEBI" id="CHEBI:30616"/>
        <dbReference type="ChEBI" id="CHEBI:58759"/>
        <dbReference type="ChEBI" id="CHEBI:456216"/>
        <dbReference type="EC" id="2.7.1.12"/>
    </reaction>
</comment>
<keyword evidence="5" id="KW-0547">Nucleotide-binding</keyword>
<evidence type="ECO:0000256" key="2">
    <source>
        <dbReference type="ARBA" id="ARBA00008420"/>
    </source>
</evidence>
<comment type="similarity">
    <text evidence="2">Belongs to the gluconokinase GntK/GntV family.</text>
</comment>
<dbReference type="GO" id="GO:0046316">
    <property type="term" value="F:gluconokinase activity"/>
    <property type="evidence" value="ECO:0007669"/>
    <property type="project" value="UniProtKB-EC"/>
</dbReference>
<dbReference type="OMA" id="YEGDDYH"/>